<dbReference type="Gene3D" id="1.20.58.1210">
    <property type="entry name" value="Exo84p, N-terminal helical domain"/>
    <property type="match status" value="1"/>
</dbReference>
<dbReference type="InterPro" id="IPR032403">
    <property type="entry name" value="Exo84_C"/>
</dbReference>
<feature type="compositionally biased region" description="Polar residues" evidence="8">
    <location>
        <begin position="440"/>
        <end position="451"/>
    </location>
</feature>
<keyword evidence="6" id="KW-0653">Protein transport</keyword>
<dbReference type="Gene3D" id="2.30.29.30">
    <property type="entry name" value="Pleckstrin-homology domain (PH domain)/Phosphotyrosine-binding domain (PTB)"/>
    <property type="match status" value="1"/>
</dbReference>
<dbReference type="Proteomes" id="UP000509704">
    <property type="component" value="Chromosome 1"/>
</dbReference>
<keyword evidence="4" id="KW-0813">Transport</keyword>
<dbReference type="GO" id="GO:0006887">
    <property type="term" value="P:exocytosis"/>
    <property type="evidence" value="ECO:0007669"/>
    <property type="project" value="UniProtKB-KW"/>
</dbReference>
<feature type="region of interest" description="Disordered" evidence="8">
    <location>
        <begin position="123"/>
        <end position="144"/>
    </location>
</feature>
<dbReference type="GO" id="GO:0000145">
    <property type="term" value="C:exocyst"/>
    <property type="evidence" value="ECO:0007669"/>
    <property type="project" value="InterPro"/>
</dbReference>
<comment type="similarity">
    <text evidence="2">Belongs to the EXO84 family.</text>
</comment>
<evidence type="ECO:0000256" key="7">
    <source>
        <dbReference type="SAM" id="Coils"/>
    </source>
</evidence>
<dbReference type="AlphaFoldDB" id="A0A7H9AXJ0"/>
<dbReference type="Gene3D" id="1.20.58.1220">
    <property type="entry name" value="Exo84p, C-terminal helical domain"/>
    <property type="match status" value="1"/>
</dbReference>
<reference evidence="10 11" key="1">
    <citation type="submission" date="2020-07" db="EMBL/GenBank/DDBJ databases">
        <title>The yeast mating-type switching endonuclease HO is a domesticated member of an unorthodox homing genetic element family.</title>
        <authorList>
            <person name="Coughlan A.Y."/>
            <person name="Lombardi L."/>
            <person name="Braun-Galleani S."/>
            <person name="Martos A.R."/>
            <person name="Galeote V."/>
            <person name="Bigey F."/>
            <person name="Dequin S."/>
            <person name="Byrne K.P."/>
            <person name="Wolfe K.H."/>
        </authorList>
    </citation>
    <scope>NUCLEOTIDE SEQUENCE [LARGE SCALE GENOMIC DNA]</scope>
    <source>
        <strain evidence="10 11">NRRL Y-6702</strain>
    </source>
</reference>
<dbReference type="OrthoDB" id="642193at2759"/>
<proteinExistence type="inferred from homology"/>
<feature type="coiled-coil region" evidence="7">
    <location>
        <begin position="524"/>
        <end position="551"/>
    </location>
</feature>
<feature type="domain" description="Exocyst component Exo84 C-terminal" evidence="9">
    <location>
        <begin position="507"/>
        <end position="710"/>
    </location>
</feature>
<dbReference type="EMBL" id="CP058604">
    <property type="protein sequence ID" value="QLG70302.1"/>
    <property type="molecule type" value="Genomic_DNA"/>
</dbReference>
<evidence type="ECO:0000313" key="11">
    <source>
        <dbReference type="Proteomes" id="UP000509704"/>
    </source>
</evidence>
<dbReference type="InterPro" id="IPR042561">
    <property type="entry name" value="Exo84_C_1"/>
</dbReference>
<dbReference type="Pfam" id="PF08700">
    <property type="entry name" value="VPS51_Exo84_N"/>
    <property type="match status" value="1"/>
</dbReference>
<dbReference type="GO" id="GO:0030133">
    <property type="term" value="C:transport vesicle"/>
    <property type="evidence" value="ECO:0007669"/>
    <property type="project" value="UniProtKB-SubCell"/>
</dbReference>
<dbReference type="InterPro" id="IPR042560">
    <property type="entry name" value="Exo84_C_2"/>
</dbReference>
<dbReference type="GeneID" id="59233938"/>
<name>A0A7H9AXJ0_ZYGMR</name>
<evidence type="ECO:0000256" key="1">
    <source>
        <dbReference type="ARBA" id="ARBA00004398"/>
    </source>
</evidence>
<dbReference type="PANTHER" id="PTHR21426">
    <property type="entry name" value="EXOCYST COMPLEX COMPONENT 8"/>
    <property type="match status" value="1"/>
</dbReference>
<dbReference type="KEGG" id="zmk:HG535_0A02400"/>
<dbReference type="SUPFAM" id="SSF50729">
    <property type="entry name" value="PH domain-like"/>
    <property type="match status" value="1"/>
</dbReference>
<evidence type="ECO:0000256" key="3">
    <source>
        <dbReference type="ARBA" id="ARBA00021269"/>
    </source>
</evidence>
<feature type="region of interest" description="Disordered" evidence="8">
    <location>
        <begin position="435"/>
        <end position="473"/>
    </location>
</feature>
<keyword evidence="7" id="KW-0175">Coiled coil</keyword>
<evidence type="ECO:0000259" key="9">
    <source>
        <dbReference type="Pfam" id="PF16528"/>
    </source>
</evidence>
<protein>
    <recommendedName>
        <fullName evidence="3">Exocyst complex component EXO84</fullName>
    </recommendedName>
</protein>
<keyword evidence="11" id="KW-1185">Reference proteome</keyword>
<gene>
    <name evidence="10" type="ORF">HG535_0A02400</name>
</gene>
<dbReference type="SUPFAM" id="SSF74788">
    <property type="entry name" value="Cullin repeat-like"/>
    <property type="match status" value="1"/>
</dbReference>
<feature type="coiled-coil region" evidence="7">
    <location>
        <begin position="216"/>
        <end position="243"/>
    </location>
</feature>
<dbReference type="GO" id="GO:0006893">
    <property type="term" value="P:Golgi to plasma membrane transport"/>
    <property type="evidence" value="ECO:0007669"/>
    <property type="project" value="TreeGrafter"/>
</dbReference>
<evidence type="ECO:0000313" key="10">
    <source>
        <dbReference type="EMBL" id="QLG70302.1"/>
    </source>
</evidence>
<feature type="compositionally biased region" description="Polar residues" evidence="8">
    <location>
        <begin position="12"/>
        <end position="21"/>
    </location>
</feature>
<comment type="subcellular location">
    <subcellularLocation>
        <location evidence="1">Cytoplasmic vesicle</location>
        <location evidence="1">Secretory vesicle</location>
    </subcellularLocation>
</comment>
<evidence type="ECO:0000256" key="4">
    <source>
        <dbReference type="ARBA" id="ARBA00022448"/>
    </source>
</evidence>
<sequence>MVDFSLKKAKNNWKNTRGSSPTKEKLNDSPSKIKTKMPNKKNPYTSMKMSPEYSKLPTMDAKQKTKVASSMQRRLSMQNPNYVPPKLDYSMPLPMSSMESLIQGHNASGANLVHGSNPQPIVDRAHNGKPSAHPKTSQPSTEMPSAIMKPEALRKVLGNPNFNAKSFVHDALGDATAIEIDGFTSNLTDLASEVQEEAKENINRSHRDILTVNNDLGSAAQELKQLRTSINELNEAMQQLLVMAQKRLQTEEHSSQPSSKNSNAPSSGLLPPMRAGTISNAKRDRTSVAILERLWDNQLTELFKNVEGAQKYISSAPGRHVLLESADWLELNVATLKPLQNVHIFILNDMVLVAGRPRDKQNELVVSQCNHLKEVSISPDGVSSDRLLFSFGNNIKCLYQCRKQQEGIRLLAVVRRAKDDLREISQAEEENTRKIKESFTYLQSTQQTPSRESARSPIKGSRRSVGSMTPGKTGEAVDSYLLETITMSMHSRTRSRDMNSAAKQLKTLGDQSEEIDIELGRLNFDKATTLLVDLESQLDRLSDRIDNEHLMLHDLINLKIDQKRDAIAAKLSQSISNSFEISNLVSCVKNMIKLGFSEEGLDLFLQNRSNLIEDLVLQIGSFDNSTNYFTQIAVIRFQTMKKTVLCFQQTFQDSADKFSSILVNWCKEEVDSHFKLIEKQLLNEEMLSAASIKSSRKQIDGLKQVGLDFVYKLDEFIRKNSDKIL</sequence>
<organism evidence="10 11">
    <name type="scientific">Zygotorulaspora mrakii</name>
    <name type="common">Zygosaccharomyces mrakii</name>
    <dbReference type="NCBI Taxonomy" id="42260"/>
    <lineage>
        <taxon>Eukaryota</taxon>
        <taxon>Fungi</taxon>
        <taxon>Dikarya</taxon>
        <taxon>Ascomycota</taxon>
        <taxon>Saccharomycotina</taxon>
        <taxon>Saccharomycetes</taxon>
        <taxon>Saccharomycetales</taxon>
        <taxon>Saccharomycetaceae</taxon>
        <taxon>Zygotorulaspora</taxon>
    </lineage>
</organism>
<dbReference type="GO" id="GO:0015031">
    <property type="term" value="P:protein transport"/>
    <property type="evidence" value="ECO:0007669"/>
    <property type="project" value="UniProtKB-KW"/>
</dbReference>
<dbReference type="InterPro" id="IPR033961">
    <property type="entry name" value="Exo84"/>
</dbReference>
<dbReference type="PANTHER" id="PTHR21426:SF12">
    <property type="entry name" value="EXOCYST COMPLEX COMPONENT 8"/>
    <property type="match status" value="1"/>
</dbReference>
<accession>A0A7H9AXJ0</accession>
<dbReference type="InterPro" id="IPR011993">
    <property type="entry name" value="PH-like_dom_sf"/>
</dbReference>
<feature type="compositionally biased region" description="Polar residues" evidence="8">
    <location>
        <begin position="255"/>
        <end position="266"/>
    </location>
</feature>
<feature type="compositionally biased region" description="Polar residues" evidence="8">
    <location>
        <begin position="134"/>
        <end position="143"/>
    </location>
</feature>
<evidence type="ECO:0000256" key="6">
    <source>
        <dbReference type="ARBA" id="ARBA00022927"/>
    </source>
</evidence>
<feature type="region of interest" description="Disordered" evidence="8">
    <location>
        <begin position="248"/>
        <end position="278"/>
    </location>
</feature>
<dbReference type="Pfam" id="PF25345">
    <property type="entry name" value="PH_EXO84"/>
    <property type="match status" value="1"/>
</dbReference>
<dbReference type="RefSeq" id="XP_037142030.1">
    <property type="nucleotide sequence ID" value="XM_037286135.1"/>
</dbReference>
<evidence type="ECO:0000256" key="8">
    <source>
        <dbReference type="SAM" id="MobiDB-lite"/>
    </source>
</evidence>
<keyword evidence="5" id="KW-0268">Exocytosis</keyword>
<evidence type="ECO:0000256" key="5">
    <source>
        <dbReference type="ARBA" id="ARBA00022483"/>
    </source>
</evidence>
<feature type="region of interest" description="Disordered" evidence="8">
    <location>
        <begin position="1"/>
        <end position="60"/>
    </location>
</feature>
<dbReference type="Pfam" id="PF16528">
    <property type="entry name" value="Exo84_C"/>
    <property type="match status" value="1"/>
</dbReference>
<dbReference type="InterPro" id="IPR016159">
    <property type="entry name" value="Cullin_repeat-like_dom_sf"/>
</dbReference>
<evidence type="ECO:0000256" key="2">
    <source>
        <dbReference type="ARBA" id="ARBA00007210"/>
    </source>
</evidence>